<dbReference type="AlphaFoldDB" id="A0A194XJE7"/>
<dbReference type="RefSeq" id="XP_018074604.1">
    <property type="nucleotide sequence ID" value="XM_018207523.1"/>
</dbReference>
<protein>
    <submittedName>
        <fullName evidence="2">Uncharacterized protein</fullName>
    </submittedName>
</protein>
<proteinExistence type="predicted"/>
<feature type="region of interest" description="Disordered" evidence="1">
    <location>
        <begin position="65"/>
        <end position="86"/>
    </location>
</feature>
<name>A0A194XJE7_MOLSC</name>
<dbReference type="Proteomes" id="UP000070700">
    <property type="component" value="Unassembled WGS sequence"/>
</dbReference>
<evidence type="ECO:0000313" key="2">
    <source>
        <dbReference type="EMBL" id="KUJ20249.1"/>
    </source>
</evidence>
<organism evidence="2 3">
    <name type="scientific">Mollisia scopiformis</name>
    <name type="common">Conifer needle endophyte fungus</name>
    <name type="synonym">Phialocephala scopiformis</name>
    <dbReference type="NCBI Taxonomy" id="149040"/>
    <lineage>
        <taxon>Eukaryota</taxon>
        <taxon>Fungi</taxon>
        <taxon>Dikarya</taxon>
        <taxon>Ascomycota</taxon>
        <taxon>Pezizomycotina</taxon>
        <taxon>Leotiomycetes</taxon>
        <taxon>Helotiales</taxon>
        <taxon>Mollisiaceae</taxon>
        <taxon>Mollisia</taxon>
    </lineage>
</organism>
<gene>
    <name evidence="2" type="ORF">LY89DRAFT_438028</name>
</gene>
<sequence>MESDVPQGKGKSTTVQLLIQNSRSSSNTRAGSPHVPEHLFCSLVTTLEVPWRWLRIPGPVRVAPHLEESQASQSPPQRRPQPKRRFTDLSHIPERELLRAHDWLQKASFPLFKPPCVDGWHPTLQRADARCPSNQEFFSRPRKCNTGVVWC</sequence>
<evidence type="ECO:0000256" key="1">
    <source>
        <dbReference type="SAM" id="MobiDB-lite"/>
    </source>
</evidence>
<evidence type="ECO:0000313" key="3">
    <source>
        <dbReference type="Proteomes" id="UP000070700"/>
    </source>
</evidence>
<keyword evidence="3" id="KW-1185">Reference proteome</keyword>
<dbReference type="GeneID" id="28817249"/>
<dbReference type="KEGG" id="psco:LY89DRAFT_438028"/>
<dbReference type="InParanoid" id="A0A194XJE7"/>
<dbReference type="EMBL" id="KQ947409">
    <property type="protein sequence ID" value="KUJ20249.1"/>
    <property type="molecule type" value="Genomic_DNA"/>
</dbReference>
<reference evidence="2 3" key="1">
    <citation type="submission" date="2015-10" db="EMBL/GenBank/DDBJ databases">
        <title>Full genome of DAOMC 229536 Phialocephala scopiformis, a fungal endophyte of spruce producing the potent anti-insectan compound rugulosin.</title>
        <authorList>
            <consortium name="DOE Joint Genome Institute"/>
            <person name="Walker A.K."/>
            <person name="Frasz S.L."/>
            <person name="Seifert K.A."/>
            <person name="Miller J.D."/>
            <person name="Mondo S.J."/>
            <person name="Labutti K."/>
            <person name="Lipzen A."/>
            <person name="Dockter R."/>
            <person name="Kennedy M."/>
            <person name="Grigoriev I.V."/>
            <person name="Spatafora J.W."/>
        </authorList>
    </citation>
    <scope>NUCLEOTIDE SEQUENCE [LARGE SCALE GENOMIC DNA]</scope>
    <source>
        <strain evidence="2 3">CBS 120377</strain>
    </source>
</reference>
<accession>A0A194XJE7</accession>